<dbReference type="InterPro" id="IPR026247">
    <property type="entry name" value="ECSCR"/>
</dbReference>
<feature type="region of interest" description="Disordered" evidence="1">
    <location>
        <begin position="1"/>
        <end position="44"/>
    </location>
</feature>
<dbReference type="GO" id="GO:0016525">
    <property type="term" value="P:negative regulation of angiogenesis"/>
    <property type="evidence" value="ECO:0007669"/>
    <property type="project" value="TreeGrafter"/>
</dbReference>
<evidence type="ECO:0000256" key="1">
    <source>
        <dbReference type="SAM" id="MobiDB-lite"/>
    </source>
</evidence>
<gene>
    <name evidence="2" type="ORF">mRhiFer1_009621</name>
</gene>
<reference evidence="2 3" key="1">
    <citation type="journal article" date="2020" name="Nature">
        <title>Six reference-quality genomes reveal evolution of bat adaptations.</title>
        <authorList>
            <person name="Jebb D."/>
            <person name="Huang Z."/>
            <person name="Pippel M."/>
            <person name="Hughes G.M."/>
            <person name="Lavrichenko K."/>
            <person name="Devanna P."/>
            <person name="Winkler S."/>
            <person name="Jermiin L.S."/>
            <person name="Skirmuntt E.C."/>
            <person name="Katzourakis A."/>
            <person name="Burkitt-Gray L."/>
            <person name="Ray D.A."/>
            <person name="Sullivan K.A.M."/>
            <person name="Roscito J.G."/>
            <person name="Kirilenko B.M."/>
            <person name="Davalos L.M."/>
            <person name="Corthals A.P."/>
            <person name="Power M.L."/>
            <person name="Jones G."/>
            <person name="Ransome R.D."/>
            <person name="Dechmann D.K.N."/>
            <person name="Locatelli A.G."/>
            <person name="Puechmaille S.J."/>
            <person name="Fedrigo O."/>
            <person name="Jarvis E.D."/>
            <person name="Hiller M."/>
            <person name="Vernes S.C."/>
            <person name="Myers E.W."/>
            <person name="Teeling E.C."/>
        </authorList>
    </citation>
    <scope>NUCLEOTIDE SEQUENCE [LARGE SCALE GENOMIC DNA]</scope>
    <source>
        <strain evidence="2">MRhiFer1</strain>
        <tissue evidence="2">Lung</tissue>
    </source>
</reference>
<dbReference type="PANTHER" id="PTHR28602:SF1">
    <property type="entry name" value="ENDOTHELIAL CELL-SPECIFIC CHEMOTAXIS REGULATOR"/>
    <property type="match status" value="1"/>
</dbReference>
<feature type="compositionally biased region" description="Polar residues" evidence="1">
    <location>
        <begin position="1"/>
        <end position="11"/>
    </location>
</feature>
<dbReference type="GO" id="GO:0005886">
    <property type="term" value="C:plasma membrane"/>
    <property type="evidence" value="ECO:0007669"/>
    <property type="project" value="TreeGrafter"/>
</dbReference>
<organism evidence="2 3">
    <name type="scientific">Rhinolophus ferrumequinum</name>
    <name type="common">Greater horseshoe bat</name>
    <dbReference type="NCBI Taxonomy" id="59479"/>
    <lineage>
        <taxon>Eukaryota</taxon>
        <taxon>Metazoa</taxon>
        <taxon>Chordata</taxon>
        <taxon>Craniata</taxon>
        <taxon>Vertebrata</taxon>
        <taxon>Euteleostomi</taxon>
        <taxon>Mammalia</taxon>
        <taxon>Eutheria</taxon>
        <taxon>Laurasiatheria</taxon>
        <taxon>Chiroptera</taxon>
        <taxon>Yinpterochiroptera</taxon>
        <taxon>Rhinolophoidea</taxon>
        <taxon>Rhinolophidae</taxon>
        <taxon>Rhinolophinae</taxon>
        <taxon>Rhinolophus</taxon>
    </lineage>
</organism>
<evidence type="ECO:0000313" key="2">
    <source>
        <dbReference type="EMBL" id="KAF6376430.1"/>
    </source>
</evidence>
<protein>
    <submittedName>
        <fullName evidence="2">Uncharacterized protein</fullName>
    </submittedName>
</protein>
<dbReference type="GO" id="GO:2000353">
    <property type="term" value="P:positive regulation of endothelial cell apoptotic process"/>
    <property type="evidence" value="ECO:0007669"/>
    <property type="project" value="TreeGrafter"/>
</dbReference>
<dbReference type="GO" id="GO:1901800">
    <property type="term" value="P:positive regulation of proteasomal protein catabolic process"/>
    <property type="evidence" value="ECO:0007669"/>
    <property type="project" value="TreeGrafter"/>
</dbReference>
<feature type="compositionally biased region" description="Basic residues" evidence="1">
    <location>
        <begin position="30"/>
        <end position="40"/>
    </location>
</feature>
<proteinExistence type="predicted"/>
<dbReference type="PRINTS" id="PR02069">
    <property type="entry name" value="ECCREGULATOR"/>
</dbReference>
<evidence type="ECO:0000313" key="3">
    <source>
        <dbReference type="Proteomes" id="UP000585614"/>
    </source>
</evidence>
<name>A0A7J7ZRU9_RHIFE</name>
<sequence length="193" mass="21385">MYQEWSHSAPATTAHIRKRHLSKRYSPTSHHQHKDKRRHDHPPSPTSDGAHCGCIWCHQLHCHPGGCGDCPSLCGQRFKCWKNKEAYDPQKLGSSGLSESCSTANGEKDSIALISRKNINMNTSKGCPLREGSLKAAFGPYDSEDDTGLDDYKKEDGGISRGDEPHINYLIVSHLLPDLKDTSIPPDLEANVQ</sequence>
<accession>A0A7J7ZRU9</accession>
<dbReference type="PANTHER" id="PTHR28602">
    <property type="entry name" value="ENDOTHELIAL CELL-SPECIFIC CHEMOTAXIS REGULATOR"/>
    <property type="match status" value="1"/>
</dbReference>
<dbReference type="EMBL" id="JACAGC010000003">
    <property type="protein sequence ID" value="KAF6376430.1"/>
    <property type="molecule type" value="Genomic_DNA"/>
</dbReference>
<dbReference type="Proteomes" id="UP000585614">
    <property type="component" value="Unassembled WGS sequence"/>
</dbReference>
<dbReference type="AlphaFoldDB" id="A0A7J7ZRU9"/>
<dbReference type="GO" id="GO:0005829">
    <property type="term" value="C:cytosol"/>
    <property type="evidence" value="ECO:0007669"/>
    <property type="project" value="TreeGrafter"/>
</dbReference>
<comment type="caution">
    <text evidence="2">The sequence shown here is derived from an EMBL/GenBank/DDBJ whole genome shotgun (WGS) entry which is preliminary data.</text>
</comment>
<dbReference type="Pfam" id="PF15820">
    <property type="entry name" value="ECSCR"/>
    <property type="match status" value="1"/>
</dbReference>